<evidence type="ECO:0000313" key="2">
    <source>
        <dbReference type="EMBL" id="RDH85884.1"/>
    </source>
</evidence>
<accession>A0A370DNC9</accession>
<keyword evidence="1" id="KW-0732">Signal</keyword>
<evidence type="ECO:0000313" key="3">
    <source>
        <dbReference type="Proteomes" id="UP000254771"/>
    </source>
</evidence>
<gene>
    <name evidence="2" type="ORF">DIZ78_09885</name>
</gene>
<sequence>METDRKIHLLILTACLASVTGCATSMSAPLAKTETVQKVVATYFVSNPLEAAILTEIPTMNPGESGAAGSVIFVAGELYAAASGRRCRPVTITMNPSSGITRGRVACNDGHNWFFSGDVFLTGSIK</sequence>
<dbReference type="EMBL" id="QFXE01000011">
    <property type="protein sequence ID" value="RDH85884.1"/>
    <property type="molecule type" value="Genomic_DNA"/>
</dbReference>
<keyword evidence="3" id="KW-1185">Reference proteome</keyword>
<evidence type="ECO:0000256" key="1">
    <source>
        <dbReference type="SAM" id="SignalP"/>
    </source>
</evidence>
<feature type="chain" id="PRO_5016722788" description="Surface antigen domain-containing protein" evidence="1">
    <location>
        <begin position="28"/>
        <end position="126"/>
    </location>
</feature>
<dbReference type="PROSITE" id="PS51257">
    <property type="entry name" value="PROKAR_LIPOPROTEIN"/>
    <property type="match status" value="1"/>
</dbReference>
<organism evidence="2 3">
    <name type="scientific">endosymbiont of Escarpia spicata</name>
    <dbReference type="NCBI Taxonomy" id="2200908"/>
    <lineage>
        <taxon>Bacteria</taxon>
        <taxon>Pseudomonadati</taxon>
        <taxon>Pseudomonadota</taxon>
        <taxon>Gammaproteobacteria</taxon>
        <taxon>sulfur-oxidizing symbionts</taxon>
    </lineage>
</organism>
<reference evidence="2 3" key="1">
    <citation type="journal article" date="2018" name="ISME J.">
        <title>Endosymbiont genomes yield clues of tubeworm success.</title>
        <authorList>
            <person name="Li Y."/>
            <person name="Liles M.R."/>
            <person name="Halanych K.M."/>
        </authorList>
    </citation>
    <scope>NUCLEOTIDE SEQUENCE [LARGE SCALE GENOMIC DNA]</scope>
    <source>
        <strain evidence="2">A1462</strain>
    </source>
</reference>
<dbReference type="Proteomes" id="UP000254771">
    <property type="component" value="Unassembled WGS sequence"/>
</dbReference>
<name>A0A370DNC9_9GAMM</name>
<dbReference type="AlphaFoldDB" id="A0A370DNC9"/>
<protein>
    <recommendedName>
        <fullName evidence="4">Surface antigen domain-containing protein</fullName>
    </recommendedName>
</protein>
<comment type="caution">
    <text evidence="2">The sequence shown here is derived from an EMBL/GenBank/DDBJ whole genome shotgun (WGS) entry which is preliminary data.</text>
</comment>
<feature type="signal peptide" evidence="1">
    <location>
        <begin position="1"/>
        <end position="27"/>
    </location>
</feature>
<evidence type="ECO:0008006" key="4">
    <source>
        <dbReference type="Google" id="ProtNLM"/>
    </source>
</evidence>
<proteinExistence type="predicted"/>